<dbReference type="AlphaFoldDB" id="A0A7Y3W620"/>
<dbReference type="SUPFAM" id="SSF46785">
    <property type="entry name" value="Winged helix' DNA-binding domain"/>
    <property type="match status" value="1"/>
</dbReference>
<comment type="caution">
    <text evidence="1">The sequence shown here is derived from an EMBL/GenBank/DDBJ whole genome shotgun (WGS) entry which is preliminary data.</text>
</comment>
<evidence type="ECO:0000313" key="1">
    <source>
        <dbReference type="EMBL" id="NNU17375.1"/>
    </source>
</evidence>
<evidence type="ECO:0000313" key="2">
    <source>
        <dbReference type="Proteomes" id="UP000536835"/>
    </source>
</evidence>
<dbReference type="InterPro" id="IPR036390">
    <property type="entry name" value="WH_DNA-bd_sf"/>
</dbReference>
<organism evidence="1 2">
    <name type="scientific">Parvularcula mediterranea</name>
    <dbReference type="NCBI Taxonomy" id="2732508"/>
    <lineage>
        <taxon>Bacteria</taxon>
        <taxon>Pseudomonadati</taxon>
        <taxon>Pseudomonadota</taxon>
        <taxon>Alphaproteobacteria</taxon>
        <taxon>Parvularculales</taxon>
        <taxon>Parvularculaceae</taxon>
        <taxon>Parvularcula</taxon>
    </lineage>
</organism>
<gene>
    <name evidence="1" type="ORF">HK107_13670</name>
</gene>
<keyword evidence="2" id="KW-1185">Reference proteome</keyword>
<proteinExistence type="predicted"/>
<reference evidence="1 2" key="1">
    <citation type="submission" date="2020-05" db="EMBL/GenBank/DDBJ databases">
        <title>Parvularcula mediterraneae sp. nov., isolated from polypropylene straw from shallow seawater of the seashore of Laganas in Zakynthos island, Greece.</title>
        <authorList>
            <person name="Szabo I."/>
            <person name="Al-Omari J."/>
            <person name="Rado J."/>
            <person name="Szerdahelyi G.S."/>
        </authorList>
    </citation>
    <scope>NUCLEOTIDE SEQUENCE [LARGE SCALE GENOMIC DNA]</scope>
    <source>
        <strain evidence="1 2">ZS-1/3</strain>
    </source>
</reference>
<protein>
    <submittedName>
        <fullName evidence="1">Uncharacterized protein</fullName>
    </submittedName>
</protein>
<dbReference type="EMBL" id="JABFCX010000003">
    <property type="protein sequence ID" value="NNU17375.1"/>
    <property type="molecule type" value="Genomic_DNA"/>
</dbReference>
<name>A0A7Y3W620_9PROT</name>
<sequence length="294" mass="32110">MDQLEPSQWATCGLAIGRLSAAVDRSSLRALWLSHETARVVSRLFSRGAAPISAPELLGMAAGLPGDMPSVEEAAARRFWTQALRLWSPRVAMEPSATVPEITNRLRHLSEEGLPPGDLALETPLRLAAASLWPLPSAALALPPEGHESWEMAFVPALIEELEGAHERLRSIERDFGRWRSLLPPARSDSRLGDAVVLLGTAHALTPRYVGDALGLTRQASARLLKRLESLGIVKRATARQRWLIYLAANVPAPVVPEITKNEPARELVDMSEIDRVLENAYAALDKTARLDDA</sequence>
<dbReference type="Proteomes" id="UP000536835">
    <property type="component" value="Unassembled WGS sequence"/>
</dbReference>
<dbReference type="RefSeq" id="WP_173200738.1">
    <property type="nucleotide sequence ID" value="NZ_JABFCX010000003.1"/>
</dbReference>
<accession>A0A7Y3W620</accession>